<name>G3IW77_METTV</name>
<evidence type="ECO:0000313" key="6">
    <source>
        <dbReference type="EMBL" id="EGW23012.1"/>
    </source>
</evidence>
<dbReference type="InterPro" id="IPR006344">
    <property type="entry name" value="RecD"/>
</dbReference>
<feature type="domain" description="UvrD-like helicase C-terminal" evidence="4">
    <location>
        <begin position="489"/>
        <end position="532"/>
    </location>
</feature>
<comment type="function">
    <text evidence="3">A helicase/nuclease that prepares dsDNA breaks (DSB) for recombinational DNA repair. Binds to DSBs and unwinds DNA via a highly rapid and processive ATP-dependent bidirectional helicase activity. Unwinds dsDNA until it encounters a Chi (crossover hotspot instigator) sequence from the 3' direction. Cuts ssDNA a few nucleotides 3' to the Chi site. The properties and activities of the enzyme are changed at Chi. The Chi-altered holoenzyme produces a long 3'-ssDNA overhang and facilitates RecA-binding to the ssDNA for homologous DNA recombination and repair. Holoenzyme degrades any linearized DNA that is unable to undergo homologous recombination. In the holoenzyme this subunit has ssDNA-dependent ATPase and 5'-3' helicase activity. When added to pre-assembled RecBC greatly stimulates nuclease activity and augments holoenzyme processivity. Negatively regulates the RecA-loading ability of RecBCD.</text>
</comment>
<dbReference type="InterPro" id="IPR027417">
    <property type="entry name" value="P-loop_NTPase"/>
</dbReference>
<feature type="domain" description="RecBCD enzyme subunit RecD N-terminal" evidence="5">
    <location>
        <begin position="13"/>
        <end position="69"/>
    </location>
</feature>
<dbReference type="CDD" id="cd17933">
    <property type="entry name" value="DEXSc_RecD-like"/>
    <property type="match status" value="1"/>
</dbReference>
<comment type="subunit">
    <text evidence="3">Heterotrimer of RecB, RecC and RecD. All subunits contribute to DNA-binding.</text>
</comment>
<accession>G3IW77</accession>
<dbReference type="Pfam" id="PF21185">
    <property type="entry name" value="RecD_N"/>
    <property type="match status" value="1"/>
</dbReference>
<protein>
    <recommendedName>
        <fullName evidence="3">RecBCD enzyme subunit RecD</fullName>
        <ecNumber evidence="3">5.6.2.3</ecNumber>
    </recommendedName>
    <alternativeName>
        <fullName evidence="3">DNA 5'-3' helicase subunit RecD</fullName>
    </alternativeName>
    <alternativeName>
        <fullName evidence="3">Exonuclease V subunit RecD</fullName>
        <shortName evidence="3">ExoV subunit RecD</shortName>
    </alternativeName>
    <alternativeName>
        <fullName evidence="3">Helicase/nuclease RecBCD subunit RecD</fullName>
    </alternativeName>
</protein>
<dbReference type="HOGENOM" id="CLU_007524_1_2_6"/>
<evidence type="ECO:0000256" key="2">
    <source>
        <dbReference type="ARBA" id="ARBA00022840"/>
    </source>
</evidence>
<comment type="miscellaneous">
    <text evidence="3">In the RecBCD complex, RecB has a slow 3'-5' helicase, an exonuclease activity and loads RecA onto ssDNA, RecD has a fast 5'-3' helicase activity, while RecC stimulates the ATPase and processivity of the RecB helicase and contributes to recognition of the Chi site.</text>
</comment>
<keyword evidence="3" id="KW-0540">Nuclease</keyword>
<organism evidence="6 7">
    <name type="scientific">Methylobacter tundripaludum (strain ATCC BAA-1195 / DSM 17260 / SV96)</name>
    <dbReference type="NCBI Taxonomy" id="697282"/>
    <lineage>
        <taxon>Bacteria</taxon>
        <taxon>Pseudomonadati</taxon>
        <taxon>Pseudomonadota</taxon>
        <taxon>Gammaproteobacteria</taxon>
        <taxon>Methylococcales</taxon>
        <taxon>Methylococcaceae</taxon>
        <taxon>Methylobacter</taxon>
    </lineage>
</organism>
<dbReference type="SUPFAM" id="SSF52540">
    <property type="entry name" value="P-loop containing nucleoside triphosphate hydrolases"/>
    <property type="match status" value="2"/>
</dbReference>
<keyword evidence="7" id="KW-1185">Reference proteome</keyword>
<dbReference type="InterPro" id="IPR050534">
    <property type="entry name" value="Coronavir_polyprotein_1ab"/>
</dbReference>
<dbReference type="RefSeq" id="WP_006891065.1">
    <property type="nucleotide sequence ID" value="NZ_JH109152.1"/>
</dbReference>
<keyword evidence="3 6" id="KW-0378">Hydrolase</keyword>
<keyword evidence="3" id="KW-0238">DNA-binding</keyword>
<comment type="similarity">
    <text evidence="3">Belongs to the RecD family.</text>
</comment>
<dbReference type="GO" id="GO:0017116">
    <property type="term" value="F:single-stranded DNA helicase activity"/>
    <property type="evidence" value="ECO:0007669"/>
    <property type="project" value="TreeGrafter"/>
</dbReference>
<dbReference type="EMBL" id="JH109152">
    <property type="protein sequence ID" value="EGW23012.1"/>
    <property type="molecule type" value="Genomic_DNA"/>
</dbReference>
<keyword evidence="1 3" id="KW-0547">Nucleotide-binding</keyword>
<evidence type="ECO:0000256" key="1">
    <source>
        <dbReference type="ARBA" id="ARBA00022741"/>
    </source>
</evidence>
<evidence type="ECO:0000259" key="5">
    <source>
        <dbReference type="Pfam" id="PF21185"/>
    </source>
</evidence>
<dbReference type="PANTHER" id="PTHR43788:SF6">
    <property type="entry name" value="DNA HELICASE B"/>
    <property type="match status" value="1"/>
</dbReference>
<comment type="catalytic activity">
    <reaction evidence="3">
        <text>ATP + H2O = ADP + phosphate + H(+)</text>
        <dbReference type="Rhea" id="RHEA:13065"/>
        <dbReference type="ChEBI" id="CHEBI:15377"/>
        <dbReference type="ChEBI" id="CHEBI:15378"/>
        <dbReference type="ChEBI" id="CHEBI:30616"/>
        <dbReference type="ChEBI" id="CHEBI:43474"/>
        <dbReference type="ChEBI" id="CHEBI:456216"/>
        <dbReference type="EC" id="5.6.2.3"/>
    </reaction>
</comment>
<feature type="binding site" evidence="3">
    <location>
        <begin position="156"/>
        <end position="163"/>
    </location>
    <ligand>
        <name>ATP</name>
        <dbReference type="ChEBI" id="CHEBI:30616"/>
    </ligand>
</feature>
<dbReference type="InterPro" id="IPR027785">
    <property type="entry name" value="UvrD-like_helicase_C"/>
</dbReference>
<evidence type="ECO:0000256" key="3">
    <source>
        <dbReference type="HAMAP-Rule" id="MF_01487"/>
    </source>
</evidence>
<dbReference type="STRING" id="697282.Mettu_1850"/>
<dbReference type="AlphaFoldDB" id="G3IW77"/>
<dbReference type="EC" id="5.6.2.3" evidence="3"/>
<dbReference type="eggNOG" id="COG0507">
    <property type="taxonomic scope" value="Bacteria"/>
</dbReference>
<dbReference type="GO" id="GO:0043139">
    <property type="term" value="F:5'-3' DNA helicase activity"/>
    <property type="evidence" value="ECO:0007669"/>
    <property type="project" value="UniProtKB-UniRule"/>
</dbReference>
<dbReference type="HAMAP" id="MF_01487">
    <property type="entry name" value="RecD"/>
    <property type="match status" value="1"/>
</dbReference>
<dbReference type="GO" id="GO:0000724">
    <property type="term" value="P:double-strand break repair via homologous recombination"/>
    <property type="evidence" value="ECO:0007669"/>
    <property type="project" value="UniProtKB-UniRule"/>
</dbReference>
<dbReference type="NCBIfam" id="TIGR01447">
    <property type="entry name" value="recD"/>
    <property type="match status" value="1"/>
</dbReference>
<sequence>MIEDLEVQTEPRSFSRLDVAFARFLSQRTGFDPLQKQAFETIVMTGSYEQNQGHSCIQIDDKARALLLASGLVEPNPESQANPLPLVIEQDRLYLHRYWNYENRLALQIKAMTQAEHPIEKLDALLDRYFDMRDETDDQREAAKMAAKQSFSIITGGPGTGKTFTVVKILALLQELAEQPLHIALAAPTGKAAMRLQESIGKSKAKLPCSEAIKNRIPETVTTLHRLLGAIPPSPYFRHNADKPLVYDLVVVDEASMVDLALMSKLLDALKPGARLILLGDKDQLASVESGAVLADLAMAETLQNNVYTLKKSHRFGGAIKELAEAVNFQQDELAWQILSNGGDGAVQCLDEDLIDYVAAQQADYLQLAKAGAEFERIFQAFSRFQVLCSNRQGKNSVADINYRVEQKLAEQKRIDLSGLWYPGRPVMVTQNNPALHLYNGDIGICMPDSIPSTSSGQVSTGKLMVFFQRADGSVKRYLPARVPHCETVFAMTIHKSQGSEFEEVLIVLPEAINPVLTKELLYTAITRAKKTIKLVAGEAVFTATVRQKIERVTGLVDKFKI</sequence>
<dbReference type="PANTHER" id="PTHR43788">
    <property type="entry name" value="DNA2/NAM7 HELICASE FAMILY MEMBER"/>
    <property type="match status" value="1"/>
</dbReference>
<evidence type="ECO:0000313" key="7">
    <source>
        <dbReference type="Proteomes" id="UP000004664"/>
    </source>
</evidence>
<dbReference type="Gene3D" id="3.40.50.300">
    <property type="entry name" value="P-loop containing nucleotide triphosphate hydrolases"/>
    <property type="match status" value="2"/>
</dbReference>
<dbReference type="GO" id="GO:0003677">
    <property type="term" value="F:DNA binding"/>
    <property type="evidence" value="ECO:0007669"/>
    <property type="project" value="UniProtKB-UniRule"/>
</dbReference>
<proteinExistence type="inferred from homology"/>
<keyword evidence="3" id="KW-0347">Helicase</keyword>
<dbReference type="Pfam" id="PF13538">
    <property type="entry name" value="UvrD_C_2"/>
    <property type="match status" value="1"/>
</dbReference>
<dbReference type="GO" id="GO:0005524">
    <property type="term" value="F:ATP binding"/>
    <property type="evidence" value="ECO:0007669"/>
    <property type="project" value="UniProtKB-UniRule"/>
</dbReference>
<dbReference type="InterPro" id="IPR049550">
    <property type="entry name" value="RecD_N"/>
</dbReference>
<dbReference type="GO" id="GO:0009338">
    <property type="term" value="C:exodeoxyribonuclease V complex"/>
    <property type="evidence" value="ECO:0007669"/>
    <property type="project" value="InterPro"/>
</dbReference>
<dbReference type="CDD" id="cd18809">
    <property type="entry name" value="SF1_C_RecD"/>
    <property type="match status" value="1"/>
</dbReference>
<evidence type="ECO:0000259" key="4">
    <source>
        <dbReference type="Pfam" id="PF13538"/>
    </source>
</evidence>
<gene>
    <name evidence="3" type="primary">recD</name>
    <name evidence="6" type="ORF">Mettu_1850</name>
</gene>
<dbReference type="Pfam" id="PF13245">
    <property type="entry name" value="AAA_19"/>
    <property type="match status" value="1"/>
</dbReference>
<keyword evidence="2 3" id="KW-0067">ATP-binding</keyword>
<dbReference type="GO" id="GO:0008854">
    <property type="term" value="F:exodeoxyribonuclease V activity"/>
    <property type="evidence" value="ECO:0007669"/>
    <property type="project" value="InterPro"/>
</dbReference>
<keyword evidence="3" id="KW-0269">Exonuclease</keyword>
<dbReference type="GO" id="GO:0016887">
    <property type="term" value="F:ATP hydrolysis activity"/>
    <property type="evidence" value="ECO:0007669"/>
    <property type="project" value="RHEA"/>
</dbReference>
<dbReference type="Proteomes" id="UP000004664">
    <property type="component" value="Unassembled WGS sequence"/>
</dbReference>
<reference evidence="6 7" key="1">
    <citation type="submission" date="2011-06" db="EMBL/GenBank/DDBJ databases">
        <title>Genomic sequence of Methylobacter tundripaludum SV96.</title>
        <authorList>
            <consortium name="US DOE Joint Genome Institute"/>
            <person name="Lucas S."/>
            <person name="Han J."/>
            <person name="Lapidus A."/>
            <person name="Cheng J.-F."/>
            <person name="Goodwin L."/>
            <person name="Pitluck S."/>
            <person name="Held B."/>
            <person name="Detter J.C."/>
            <person name="Han C."/>
            <person name="Tapia R."/>
            <person name="Land M."/>
            <person name="Hauser L."/>
            <person name="Kyrpides N."/>
            <person name="Ivanova N."/>
            <person name="Ovchinnikova G."/>
            <person name="Pagani I."/>
            <person name="Klotz M.G."/>
            <person name="Dispirito A.A."/>
            <person name="Murrell J.C."/>
            <person name="Dunfield P."/>
            <person name="Kalyuzhnaya M.G."/>
            <person name="Svenning M."/>
            <person name="Trotsenko Y.A."/>
            <person name="Stein L.Y."/>
            <person name="Woyke T."/>
        </authorList>
    </citation>
    <scope>NUCLEOTIDE SEQUENCE [LARGE SCALE GENOMIC DNA]</scope>
    <source>
        <strain evidence="7">ATCC BAA-1195 / DSM 17260 / SV96</strain>
    </source>
</reference>
<keyword evidence="3" id="KW-0413">Isomerase</keyword>
<keyword evidence="3" id="KW-0234">DNA repair</keyword>
<keyword evidence="3" id="KW-0227">DNA damage</keyword>